<dbReference type="EMBL" id="NBNE01000156">
    <property type="protein sequence ID" value="OWZ22177.1"/>
    <property type="molecule type" value="Genomic_DNA"/>
</dbReference>
<evidence type="ECO:0000313" key="2">
    <source>
        <dbReference type="Proteomes" id="UP000198211"/>
    </source>
</evidence>
<accession>A0A225WYP8</accession>
<comment type="caution">
    <text evidence="1">The sequence shown here is derived from an EMBL/GenBank/DDBJ whole genome shotgun (WGS) entry which is preliminary data.</text>
</comment>
<gene>
    <name evidence="1" type="ORF">PHMEG_0003144</name>
</gene>
<evidence type="ECO:0000313" key="1">
    <source>
        <dbReference type="EMBL" id="OWZ22177.1"/>
    </source>
</evidence>
<proteinExistence type="predicted"/>
<sequence>MCNIVGRYDLQYEVEYRTSAGAPLQRHWLDDKEHGALLGDDKLEDKLGEDGE</sequence>
<reference evidence="2" key="1">
    <citation type="submission" date="2017-03" db="EMBL/GenBank/DDBJ databases">
        <title>Phytopthora megakarya and P. palmivora, two closely related causual agents of cacao black pod achieved similar genome size and gene model numbers by different mechanisms.</title>
        <authorList>
            <person name="Ali S."/>
            <person name="Shao J."/>
            <person name="Larry D.J."/>
            <person name="Kronmiller B."/>
            <person name="Shen D."/>
            <person name="Strem M.D."/>
            <person name="Melnick R.L."/>
            <person name="Guiltinan M.J."/>
            <person name="Tyler B.M."/>
            <person name="Meinhardt L.W."/>
            <person name="Bailey B.A."/>
        </authorList>
    </citation>
    <scope>NUCLEOTIDE SEQUENCE [LARGE SCALE GENOMIC DNA]</scope>
    <source>
        <strain evidence="2">zdho120</strain>
    </source>
</reference>
<dbReference type="Proteomes" id="UP000198211">
    <property type="component" value="Unassembled WGS sequence"/>
</dbReference>
<name>A0A225WYP8_9STRA</name>
<protein>
    <submittedName>
        <fullName evidence="1">Uncharacterized protein</fullName>
    </submittedName>
</protein>
<dbReference type="AlphaFoldDB" id="A0A225WYP8"/>
<keyword evidence="2" id="KW-1185">Reference proteome</keyword>
<organism evidence="1 2">
    <name type="scientific">Phytophthora megakarya</name>
    <dbReference type="NCBI Taxonomy" id="4795"/>
    <lineage>
        <taxon>Eukaryota</taxon>
        <taxon>Sar</taxon>
        <taxon>Stramenopiles</taxon>
        <taxon>Oomycota</taxon>
        <taxon>Peronosporomycetes</taxon>
        <taxon>Peronosporales</taxon>
        <taxon>Peronosporaceae</taxon>
        <taxon>Phytophthora</taxon>
    </lineage>
</organism>